<evidence type="ECO:0000313" key="2">
    <source>
        <dbReference type="Proteomes" id="UP000053864"/>
    </source>
</evidence>
<dbReference type="EMBL" id="KI670545">
    <property type="protein sequence ID" value="ETL49722.1"/>
    <property type="molecule type" value="Genomic_DNA"/>
</dbReference>
<proteinExistence type="predicted"/>
<dbReference type="VEuPathDB" id="FungiDB:PPTG_05625"/>
<dbReference type="Proteomes" id="UP000053864">
    <property type="component" value="Unassembled WGS sequence"/>
</dbReference>
<protein>
    <submittedName>
        <fullName evidence="1">Uncharacterized protein</fullName>
    </submittedName>
</protein>
<organism evidence="1 2">
    <name type="scientific">Phytophthora nicotianae</name>
    <name type="common">Potato buckeye rot agent</name>
    <name type="synonym">Phytophthora parasitica</name>
    <dbReference type="NCBI Taxonomy" id="4792"/>
    <lineage>
        <taxon>Eukaryota</taxon>
        <taxon>Sar</taxon>
        <taxon>Stramenopiles</taxon>
        <taxon>Oomycota</taxon>
        <taxon>Peronosporomycetes</taxon>
        <taxon>Peronosporales</taxon>
        <taxon>Peronosporaceae</taxon>
        <taxon>Phytophthora</taxon>
    </lineage>
</organism>
<gene>
    <name evidence="1" type="ORF">L916_00872</name>
</gene>
<sequence length="189" mass="20418">MTFNTGFVDITTATGDLMSLSSVSLNGCSTVPVMVSSAAPGNPNAGKLTTGGAGSLRVPFGVMFNNITHISTSGQIFPFTTTRLYIPFYDIANQSQIVAKLVKKINYLDCYPQYFKIASRHWSAKLSANAAFSFQLSASLKNIKYIARIPFSETSSGHFVSATNIEQFQSVFDSAPELVSQEQAFAISK</sequence>
<reference evidence="1 2" key="1">
    <citation type="submission" date="2013-11" db="EMBL/GenBank/DDBJ databases">
        <title>The Genome Sequence of Phytophthora parasitica CJ05E6.</title>
        <authorList>
            <consortium name="The Broad Institute Genomics Platform"/>
            <person name="Russ C."/>
            <person name="Tyler B."/>
            <person name="Panabieres F."/>
            <person name="Shan W."/>
            <person name="Tripathy S."/>
            <person name="Grunwald N."/>
            <person name="Machado M."/>
            <person name="Johnson C.S."/>
            <person name="Arredondo F."/>
            <person name="Hong C."/>
            <person name="Coffey M."/>
            <person name="Young S.K."/>
            <person name="Zeng Q."/>
            <person name="Gargeya S."/>
            <person name="Fitzgerald M."/>
            <person name="Abouelleil A."/>
            <person name="Alvarado L."/>
            <person name="Chapman S.B."/>
            <person name="Gainer-Dewar J."/>
            <person name="Goldberg J."/>
            <person name="Griggs A."/>
            <person name="Gujja S."/>
            <person name="Hansen M."/>
            <person name="Howarth C."/>
            <person name="Imamovic A."/>
            <person name="Ireland A."/>
            <person name="Larimer J."/>
            <person name="McCowan C."/>
            <person name="Murphy C."/>
            <person name="Pearson M."/>
            <person name="Poon T.W."/>
            <person name="Priest M."/>
            <person name="Roberts A."/>
            <person name="Saif S."/>
            <person name="Shea T."/>
            <person name="Sykes S."/>
            <person name="Wortman J."/>
            <person name="Nusbaum C."/>
            <person name="Birren B."/>
        </authorList>
    </citation>
    <scope>NUCLEOTIDE SEQUENCE [LARGE SCALE GENOMIC DNA]</scope>
    <source>
        <strain evidence="1 2">CJ05E6</strain>
    </source>
</reference>
<accession>W2JVB3</accession>
<dbReference type="AlphaFoldDB" id="W2JVB3"/>
<name>W2JVB3_PHYNI</name>
<evidence type="ECO:0000313" key="1">
    <source>
        <dbReference type="EMBL" id="ETL49722.1"/>
    </source>
</evidence>